<name>A0A0R1VKB5_9LACO</name>
<keyword evidence="2 5" id="KW-0812">Transmembrane</keyword>
<dbReference type="Pfam" id="PF07457">
    <property type="entry name" value="DUF1516"/>
    <property type="match status" value="1"/>
</dbReference>
<dbReference type="InterPro" id="IPR010899">
    <property type="entry name" value="UPF0344"/>
</dbReference>
<gene>
    <name evidence="6" type="ORF">FC89_GL000932</name>
</gene>
<keyword evidence="3 5" id="KW-1133">Transmembrane helix</keyword>
<evidence type="ECO:0000256" key="2">
    <source>
        <dbReference type="ARBA" id="ARBA00022692"/>
    </source>
</evidence>
<sequence>MIWLWMHLLAWLVLLIIVVLAVFSKDGAGKALKMIARLCYVVAIISGIMLLKYAWESSPVLSIVKIIFAVGLIGFCEIYFSRQKDMGKLIKILLVAAVVIVGIIGFILAGGRPFV</sequence>
<dbReference type="STRING" id="1423750.FC89_GL000932"/>
<keyword evidence="7" id="KW-1185">Reference proteome</keyword>
<feature type="transmembrane region" description="Helical" evidence="5">
    <location>
        <begin position="61"/>
        <end position="80"/>
    </location>
</feature>
<dbReference type="OrthoDB" id="2299782at2"/>
<evidence type="ECO:0000256" key="4">
    <source>
        <dbReference type="ARBA" id="ARBA00023136"/>
    </source>
</evidence>
<feature type="transmembrane region" description="Helical" evidence="5">
    <location>
        <begin position="6"/>
        <end position="23"/>
    </location>
</feature>
<evidence type="ECO:0000313" key="7">
    <source>
        <dbReference type="Proteomes" id="UP000051451"/>
    </source>
</evidence>
<dbReference type="Proteomes" id="UP000051451">
    <property type="component" value="Unassembled WGS sequence"/>
</dbReference>
<proteinExistence type="predicted"/>
<dbReference type="PATRIC" id="fig|1423750.3.peg.956"/>
<dbReference type="EMBL" id="AZGB01000016">
    <property type="protein sequence ID" value="KRM06065.1"/>
    <property type="molecule type" value="Genomic_DNA"/>
</dbReference>
<evidence type="ECO:0000256" key="3">
    <source>
        <dbReference type="ARBA" id="ARBA00022989"/>
    </source>
</evidence>
<protein>
    <submittedName>
        <fullName evidence="6">Uncharacterized protein</fullName>
    </submittedName>
</protein>
<keyword evidence="4 5" id="KW-0472">Membrane</keyword>
<evidence type="ECO:0000313" key="6">
    <source>
        <dbReference type="EMBL" id="KRM06065.1"/>
    </source>
</evidence>
<organism evidence="6 7">
    <name type="scientific">Liquorilactobacillus ghanensis DSM 18630</name>
    <dbReference type="NCBI Taxonomy" id="1423750"/>
    <lineage>
        <taxon>Bacteria</taxon>
        <taxon>Bacillati</taxon>
        <taxon>Bacillota</taxon>
        <taxon>Bacilli</taxon>
        <taxon>Lactobacillales</taxon>
        <taxon>Lactobacillaceae</taxon>
        <taxon>Liquorilactobacillus</taxon>
    </lineage>
</organism>
<feature type="transmembrane region" description="Helical" evidence="5">
    <location>
        <begin position="92"/>
        <end position="111"/>
    </location>
</feature>
<reference evidence="6 7" key="1">
    <citation type="journal article" date="2015" name="Genome Announc.">
        <title>Expanding the biotechnology potential of lactobacilli through comparative genomics of 213 strains and associated genera.</title>
        <authorList>
            <person name="Sun Z."/>
            <person name="Harris H.M."/>
            <person name="McCann A."/>
            <person name="Guo C."/>
            <person name="Argimon S."/>
            <person name="Zhang W."/>
            <person name="Yang X."/>
            <person name="Jeffery I.B."/>
            <person name="Cooney J.C."/>
            <person name="Kagawa T.F."/>
            <person name="Liu W."/>
            <person name="Song Y."/>
            <person name="Salvetti E."/>
            <person name="Wrobel A."/>
            <person name="Rasinkangas P."/>
            <person name="Parkhill J."/>
            <person name="Rea M.C."/>
            <person name="O'Sullivan O."/>
            <person name="Ritari J."/>
            <person name="Douillard F.P."/>
            <person name="Paul Ross R."/>
            <person name="Yang R."/>
            <person name="Briner A.E."/>
            <person name="Felis G.E."/>
            <person name="de Vos W.M."/>
            <person name="Barrangou R."/>
            <person name="Klaenhammer T.R."/>
            <person name="Caufield P.W."/>
            <person name="Cui Y."/>
            <person name="Zhang H."/>
            <person name="O'Toole P.W."/>
        </authorList>
    </citation>
    <scope>NUCLEOTIDE SEQUENCE [LARGE SCALE GENOMIC DNA]</scope>
    <source>
        <strain evidence="6 7">DSM 18630</strain>
    </source>
</reference>
<feature type="transmembrane region" description="Helical" evidence="5">
    <location>
        <begin position="35"/>
        <end position="55"/>
    </location>
</feature>
<keyword evidence="1" id="KW-1003">Cell membrane</keyword>
<dbReference type="GeneID" id="98318959"/>
<evidence type="ECO:0000256" key="1">
    <source>
        <dbReference type="ARBA" id="ARBA00022475"/>
    </source>
</evidence>
<accession>A0A0R1VKB5</accession>
<comment type="caution">
    <text evidence="6">The sequence shown here is derived from an EMBL/GenBank/DDBJ whole genome shotgun (WGS) entry which is preliminary data.</text>
</comment>
<dbReference type="RefSeq" id="WP_057871685.1">
    <property type="nucleotide sequence ID" value="NZ_AZGB01000016.1"/>
</dbReference>
<evidence type="ECO:0000256" key="5">
    <source>
        <dbReference type="SAM" id="Phobius"/>
    </source>
</evidence>
<dbReference type="AlphaFoldDB" id="A0A0R1VKB5"/>